<evidence type="ECO:0000313" key="2">
    <source>
        <dbReference type="EMBL" id="KAK5093237.1"/>
    </source>
</evidence>
<evidence type="ECO:0000256" key="1">
    <source>
        <dbReference type="SAM" id="MobiDB-lite"/>
    </source>
</evidence>
<comment type="caution">
    <text evidence="2">The sequence shown here is derived from an EMBL/GenBank/DDBJ whole genome shotgun (WGS) entry which is preliminary data.</text>
</comment>
<feature type="region of interest" description="Disordered" evidence="1">
    <location>
        <begin position="1"/>
        <end position="47"/>
    </location>
</feature>
<reference evidence="2 3" key="1">
    <citation type="submission" date="2023-08" db="EMBL/GenBank/DDBJ databases">
        <title>Black Yeasts Isolated from many extreme environments.</title>
        <authorList>
            <person name="Coleine C."/>
            <person name="Stajich J.E."/>
            <person name="Selbmann L."/>
        </authorList>
    </citation>
    <scope>NUCLEOTIDE SEQUENCE [LARGE SCALE GENOMIC DNA]</scope>
    <source>
        <strain evidence="2 3">CCFEE 5885</strain>
    </source>
</reference>
<sequence>MTRHEKSASLKRLFGLPLPSSPWSNRKRLQSNGQPCPDEPAKALTRRKGDPIQDAPVSLELAQPLFEDAPTGLDTLLNAIVQVDTNQIMGYWAITPDMEAYFGWQHNCPRCSRLGWYALTTEGDCRFSVAVTQREDDNYDSLLRFSKKKVSEECPEQWRIQRSPKECFTKRPERYMTFKFYQRCTVCWNVWAVQLGQIRPFTMAVADFTYSGNLSNCGSAYQHTSWALPLPIQYALFKSRIKLETRPGDPLNSSPSGIALAGGQLHFVPQITEEDRLTLDDISVFERPGFSVLENIEQWCATRTDLYCRNTREILGKNVLSRC</sequence>
<accession>A0ABR0KBW3</accession>
<keyword evidence="3" id="KW-1185">Reference proteome</keyword>
<name>A0ABR0KBW3_9EURO</name>
<dbReference type="EMBL" id="JAVRRG010000046">
    <property type="protein sequence ID" value="KAK5093237.1"/>
    <property type="molecule type" value="Genomic_DNA"/>
</dbReference>
<evidence type="ECO:0000313" key="3">
    <source>
        <dbReference type="Proteomes" id="UP001345013"/>
    </source>
</evidence>
<dbReference type="Proteomes" id="UP001345013">
    <property type="component" value="Unassembled WGS sequence"/>
</dbReference>
<gene>
    <name evidence="2" type="ORF">LTR24_004498</name>
</gene>
<proteinExistence type="predicted"/>
<protein>
    <submittedName>
        <fullName evidence="2">Uncharacterized protein</fullName>
    </submittedName>
</protein>
<organism evidence="2 3">
    <name type="scientific">Lithohypha guttulata</name>
    <dbReference type="NCBI Taxonomy" id="1690604"/>
    <lineage>
        <taxon>Eukaryota</taxon>
        <taxon>Fungi</taxon>
        <taxon>Dikarya</taxon>
        <taxon>Ascomycota</taxon>
        <taxon>Pezizomycotina</taxon>
        <taxon>Eurotiomycetes</taxon>
        <taxon>Chaetothyriomycetidae</taxon>
        <taxon>Chaetothyriales</taxon>
        <taxon>Trichomeriaceae</taxon>
        <taxon>Lithohypha</taxon>
    </lineage>
</organism>